<sequence length="81" mass="9280">MIRFRLKELLAEKGFQENRRVTLDEVSQATGIHRTTLSKIANQRGYNTGTENVDRLCEYFGCKVEDVIEYVPMPDAPQSSD</sequence>
<dbReference type="Gene3D" id="1.10.260.40">
    <property type="entry name" value="lambda repressor-like DNA-binding domains"/>
    <property type="match status" value="1"/>
</dbReference>
<dbReference type="Proteomes" id="UP000253204">
    <property type="component" value="Unassembled WGS sequence"/>
</dbReference>
<name>A0A368UAX7_9GAMM</name>
<keyword evidence="3" id="KW-1185">Reference proteome</keyword>
<evidence type="ECO:0000313" key="2">
    <source>
        <dbReference type="EMBL" id="RCV93402.1"/>
    </source>
</evidence>
<dbReference type="GO" id="GO:0003677">
    <property type="term" value="F:DNA binding"/>
    <property type="evidence" value="ECO:0007669"/>
    <property type="project" value="InterPro"/>
</dbReference>
<feature type="domain" description="HTH cro/C1-type" evidence="1">
    <location>
        <begin position="17"/>
        <end position="67"/>
    </location>
</feature>
<dbReference type="InterPro" id="IPR010982">
    <property type="entry name" value="Lambda_DNA-bd_dom_sf"/>
</dbReference>
<dbReference type="Pfam" id="PF13443">
    <property type="entry name" value="HTH_26"/>
    <property type="match status" value="1"/>
</dbReference>
<protein>
    <submittedName>
        <fullName evidence="2">XRE family transcriptional regulator</fullName>
    </submittedName>
</protein>
<dbReference type="SMART" id="SM00530">
    <property type="entry name" value="HTH_XRE"/>
    <property type="match status" value="1"/>
</dbReference>
<gene>
    <name evidence="2" type="ORF">DU506_01910</name>
</gene>
<dbReference type="RefSeq" id="WP_114485274.1">
    <property type="nucleotide sequence ID" value="NZ_CBCSHM010000002.1"/>
</dbReference>
<accession>A0A368UAX7</accession>
<dbReference type="AlphaFoldDB" id="A0A368UAX7"/>
<organism evidence="2 3">
    <name type="scientific">Vreelandella rituensis</name>
    <dbReference type="NCBI Taxonomy" id="2282306"/>
    <lineage>
        <taxon>Bacteria</taxon>
        <taxon>Pseudomonadati</taxon>
        <taxon>Pseudomonadota</taxon>
        <taxon>Gammaproteobacteria</taxon>
        <taxon>Oceanospirillales</taxon>
        <taxon>Halomonadaceae</taxon>
        <taxon>Vreelandella</taxon>
    </lineage>
</organism>
<dbReference type="CDD" id="cd00093">
    <property type="entry name" value="HTH_XRE"/>
    <property type="match status" value="1"/>
</dbReference>
<comment type="caution">
    <text evidence="2">The sequence shown here is derived from an EMBL/GenBank/DDBJ whole genome shotgun (WGS) entry which is preliminary data.</text>
</comment>
<dbReference type="PROSITE" id="PS50943">
    <property type="entry name" value="HTH_CROC1"/>
    <property type="match status" value="1"/>
</dbReference>
<evidence type="ECO:0000259" key="1">
    <source>
        <dbReference type="PROSITE" id="PS50943"/>
    </source>
</evidence>
<evidence type="ECO:0000313" key="3">
    <source>
        <dbReference type="Proteomes" id="UP000253204"/>
    </source>
</evidence>
<dbReference type="OrthoDB" id="9805309at2"/>
<dbReference type="SUPFAM" id="SSF47413">
    <property type="entry name" value="lambda repressor-like DNA-binding domains"/>
    <property type="match status" value="1"/>
</dbReference>
<reference evidence="2 3" key="1">
    <citation type="submission" date="2018-07" db="EMBL/GenBank/DDBJ databases">
        <title>Halomonas rutogse sp. nov., isolated from Lake TangqianCo on Tibetan Plateau.</title>
        <authorList>
            <person name="Lu H."/>
            <person name="Xing P."/>
            <person name="Wu Q."/>
        </authorList>
    </citation>
    <scope>NUCLEOTIDE SEQUENCE [LARGE SCALE GENOMIC DNA]</scope>
    <source>
        <strain evidence="2 3">TQ8S</strain>
    </source>
</reference>
<dbReference type="EMBL" id="QPIJ01000002">
    <property type="protein sequence ID" value="RCV93402.1"/>
    <property type="molecule type" value="Genomic_DNA"/>
</dbReference>
<dbReference type="InterPro" id="IPR001387">
    <property type="entry name" value="Cro/C1-type_HTH"/>
</dbReference>
<proteinExistence type="predicted"/>